<keyword evidence="2" id="KW-0378">Hydrolase</keyword>
<protein>
    <submittedName>
        <fullName evidence="2">Sporulation initiation inhibitor protein Soj</fullName>
        <ecNumber evidence="2">3.6.-.-</ecNumber>
    </submittedName>
</protein>
<sequence length="272" mass="30087">MTKAIAIVNQKGGVGKSTTAVNLGAGLVRQGKKVLLVDADSQANLTEMLGWQKPDELSPTLATMMEKVIADKPISPQEGILHHQEGIDLMPSNIELSGLEVSLVNTMSRETVMRTYLNEVKRYYDYILIDCSPSLGMLTLNALTAADKVIIPVQSHYLPVKGLEQLLKTVGKVQRQLNSNLQISGILITMVEGRSNFSKEIGLLVREAYGRSIYIYNTEIPRGVKAAEMSAEGKSIYAFDPKSKVAAAYEQFTKEVMQNEKQREKHSDCQLR</sequence>
<dbReference type="Pfam" id="PF13614">
    <property type="entry name" value="AAA_31"/>
    <property type="match status" value="1"/>
</dbReference>
<dbReference type="AlphaFoldDB" id="A0A644WNV1"/>
<accession>A0A644WNV1</accession>
<feature type="domain" description="AAA" evidence="1">
    <location>
        <begin position="3"/>
        <end position="183"/>
    </location>
</feature>
<dbReference type="EC" id="3.6.-.-" evidence="2"/>
<evidence type="ECO:0000259" key="1">
    <source>
        <dbReference type="Pfam" id="PF13614"/>
    </source>
</evidence>
<dbReference type="InterPro" id="IPR027417">
    <property type="entry name" value="P-loop_NTPase"/>
</dbReference>
<dbReference type="InterPro" id="IPR025669">
    <property type="entry name" value="AAA_dom"/>
</dbReference>
<comment type="caution">
    <text evidence="2">The sequence shown here is derived from an EMBL/GenBank/DDBJ whole genome shotgun (WGS) entry which is preliminary data.</text>
</comment>
<evidence type="ECO:0000313" key="2">
    <source>
        <dbReference type="EMBL" id="MPM05585.1"/>
    </source>
</evidence>
<dbReference type="Gene3D" id="3.40.50.300">
    <property type="entry name" value="P-loop containing nucleotide triphosphate hydrolases"/>
    <property type="match status" value="1"/>
</dbReference>
<dbReference type="FunFam" id="3.40.50.300:FF:000285">
    <property type="entry name" value="Sporulation initiation inhibitor Soj"/>
    <property type="match status" value="1"/>
</dbReference>
<dbReference type="CDD" id="cd02042">
    <property type="entry name" value="ParAB_family"/>
    <property type="match status" value="1"/>
</dbReference>
<gene>
    <name evidence="2" type="primary">soj_18</name>
    <name evidence="2" type="ORF">SDC9_51875</name>
</gene>
<name>A0A644WNV1_9ZZZZ</name>
<reference evidence="2" key="1">
    <citation type="submission" date="2019-08" db="EMBL/GenBank/DDBJ databases">
        <authorList>
            <person name="Kucharzyk K."/>
            <person name="Murdoch R.W."/>
            <person name="Higgins S."/>
            <person name="Loffler F."/>
        </authorList>
    </citation>
    <scope>NUCLEOTIDE SEQUENCE</scope>
</reference>
<dbReference type="GO" id="GO:0016787">
    <property type="term" value="F:hydrolase activity"/>
    <property type="evidence" value="ECO:0007669"/>
    <property type="project" value="UniProtKB-KW"/>
</dbReference>
<dbReference type="SUPFAM" id="SSF52540">
    <property type="entry name" value="P-loop containing nucleoside triphosphate hydrolases"/>
    <property type="match status" value="1"/>
</dbReference>
<dbReference type="PANTHER" id="PTHR13696">
    <property type="entry name" value="P-LOOP CONTAINING NUCLEOSIDE TRIPHOSPHATE HYDROLASE"/>
    <property type="match status" value="1"/>
</dbReference>
<dbReference type="PANTHER" id="PTHR13696:SF99">
    <property type="entry name" value="COBYRINIC ACID AC-DIAMIDE SYNTHASE"/>
    <property type="match status" value="1"/>
</dbReference>
<dbReference type="EMBL" id="VSSQ01001146">
    <property type="protein sequence ID" value="MPM05585.1"/>
    <property type="molecule type" value="Genomic_DNA"/>
</dbReference>
<organism evidence="2">
    <name type="scientific">bioreactor metagenome</name>
    <dbReference type="NCBI Taxonomy" id="1076179"/>
    <lineage>
        <taxon>unclassified sequences</taxon>
        <taxon>metagenomes</taxon>
        <taxon>ecological metagenomes</taxon>
    </lineage>
</organism>
<proteinExistence type="predicted"/>
<dbReference type="InterPro" id="IPR050678">
    <property type="entry name" value="DNA_Partitioning_ATPase"/>
</dbReference>